<organism evidence="1 2">
    <name type="scientific">Lasiosphaeria hispida</name>
    <dbReference type="NCBI Taxonomy" id="260671"/>
    <lineage>
        <taxon>Eukaryota</taxon>
        <taxon>Fungi</taxon>
        <taxon>Dikarya</taxon>
        <taxon>Ascomycota</taxon>
        <taxon>Pezizomycotina</taxon>
        <taxon>Sordariomycetes</taxon>
        <taxon>Sordariomycetidae</taxon>
        <taxon>Sordariales</taxon>
        <taxon>Lasiosphaeriaceae</taxon>
        <taxon>Lasiosphaeria</taxon>
    </lineage>
</organism>
<protein>
    <submittedName>
        <fullName evidence="1">Uncharacterized protein</fullName>
    </submittedName>
</protein>
<gene>
    <name evidence="1" type="ORF">B0T25DRAFT_562671</name>
</gene>
<dbReference type="AlphaFoldDB" id="A0AAJ0HW43"/>
<reference evidence="1" key="1">
    <citation type="journal article" date="2023" name="Mol. Phylogenet. Evol.">
        <title>Genome-scale phylogeny and comparative genomics of the fungal order Sordariales.</title>
        <authorList>
            <person name="Hensen N."/>
            <person name="Bonometti L."/>
            <person name="Westerberg I."/>
            <person name="Brannstrom I.O."/>
            <person name="Guillou S."/>
            <person name="Cros-Aarteil S."/>
            <person name="Calhoun S."/>
            <person name="Haridas S."/>
            <person name="Kuo A."/>
            <person name="Mondo S."/>
            <person name="Pangilinan J."/>
            <person name="Riley R."/>
            <person name="LaButti K."/>
            <person name="Andreopoulos B."/>
            <person name="Lipzen A."/>
            <person name="Chen C."/>
            <person name="Yan M."/>
            <person name="Daum C."/>
            <person name="Ng V."/>
            <person name="Clum A."/>
            <person name="Steindorff A."/>
            <person name="Ohm R.A."/>
            <person name="Martin F."/>
            <person name="Silar P."/>
            <person name="Natvig D.O."/>
            <person name="Lalanne C."/>
            <person name="Gautier V."/>
            <person name="Ament-Velasquez S.L."/>
            <person name="Kruys A."/>
            <person name="Hutchinson M.I."/>
            <person name="Powell A.J."/>
            <person name="Barry K."/>
            <person name="Miller A.N."/>
            <person name="Grigoriev I.V."/>
            <person name="Debuchy R."/>
            <person name="Gladieux P."/>
            <person name="Hiltunen Thoren M."/>
            <person name="Johannesson H."/>
        </authorList>
    </citation>
    <scope>NUCLEOTIDE SEQUENCE</scope>
    <source>
        <strain evidence="1">CBS 955.72</strain>
    </source>
</reference>
<dbReference type="Proteomes" id="UP001275084">
    <property type="component" value="Unassembled WGS sequence"/>
</dbReference>
<comment type="caution">
    <text evidence="1">The sequence shown here is derived from an EMBL/GenBank/DDBJ whole genome shotgun (WGS) entry which is preliminary data.</text>
</comment>
<proteinExistence type="predicted"/>
<sequence>MAVPILIYAAISFAQPFDAAAAKDRLGADTVHYGSLSKAILEGIREWTVPVQDDYKPTAVEILDESGTISPGSRPRLAPAVLVGRIKEHRAPFLSVTITLPKAPLLGSGVSLTATSVFSEPAPLNERLAKQIVMVSITIEELG</sequence>
<evidence type="ECO:0000313" key="1">
    <source>
        <dbReference type="EMBL" id="KAK3363684.1"/>
    </source>
</evidence>
<reference evidence="1" key="2">
    <citation type="submission" date="2023-06" db="EMBL/GenBank/DDBJ databases">
        <authorList>
            <consortium name="Lawrence Berkeley National Laboratory"/>
            <person name="Haridas S."/>
            <person name="Hensen N."/>
            <person name="Bonometti L."/>
            <person name="Westerberg I."/>
            <person name="Brannstrom I.O."/>
            <person name="Guillou S."/>
            <person name="Cros-Aarteil S."/>
            <person name="Calhoun S."/>
            <person name="Kuo A."/>
            <person name="Mondo S."/>
            <person name="Pangilinan J."/>
            <person name="Riley R."/>
            <person name="Labutti K."/>
            <person name="Andreopoulos B."/>
            <person name="Lipzen A."/>
            <person name="Chen C."/>
            <person name="Yanf M."/>
            <person name="Daum C."/>
            <person name="Ng V."/>
            <person name="Clum A."/>
            <person name="Steindorff A."/>
            <person name="Ohm R."/>
            <person name="Martin F."/>
            <person name="Silar P."/>
            <person name="Natvig D."/>
            <person name="Lalanne C."/>
            <person name="Gautier V."/>
            <person name="Ament-Velasquez S.L."/>
            <person name="Kruys A."/>
            <person name="Hutchinson M.I."/>
            <person name="Powell A.J."/>
            <person name="Barry K."/>
            <person name="Miller A.N."/>
            <person name="Grigoriev I.V."/>
            <person name="Debuchy R."/>
            <person name="Gladieux P."/>
            <person name="Thoren M.H."/>
            <person name="Johannesson H."/>
        </authorList>
    </citation>
    <scope>NUCLEOTIDE SEQUENCE</scope>
    <source>
        <strain evidence="1">CBS 955.72</strain>
    </source>
</reference>
<name>A0AAJ0HW43_9PEZI</name>
<keyword evidence="2" id="KW-1185">Reference proteome</keyword>
<dbReference type="EMBL" id="JAUIQD010000001">
    <property type="protein sequence ID" value="KAK3363684.1"/>
    <property type="molecule type" value="Genomic_DNA"/>
</dbReference>
<evidence type="ECO:0000313" key="2">
    <source>
        <dbReference type="Proteomes" id="UP001275084"/>
    </source>
</evidence>
<accession>A0AAJ0HW43</accession>